<evidence type="ECO:0000313" key="1">
    <source>
        <dbReference type="EMBL" id="CAD53007.1"/>
    </source>
</evidence>
<organism evidence="1 2">
    <name type="scientific">Trypanosoma brucei brucei (strain 927/4 GUTat10.1)</name>
    <dbReference type="NCBI Taxonomy" id="185431"/>
    <lineage>
        <taxon>Eukaryota</taxon>
        <taxon>Discoba</taxon>
        <taxon>Euglenozoa</taxon>
        <taxon>Kinetoplastea</taxon>
        <taxon>Metakinetoplastina</taxon>
        <taxon>Trypanosomatida</taxon>
        <taxon>Trypanosomatidae</taxon>
        <taxon>Trypanosoma</taxon>
    </lineage>
</organism>
<gene>
    <name evidence="1" type="ORF">TB927.1.10</name>
</gene>
<evidence type="ECO:0000313" key="2">
    <source>
        <dbReference type="Proteomes" id="UP000008524"/>
    </source>
</evidence>
<dbReference type="PaxDb" id="5691-CAD53007"/>
<dbReference type="KEGG" id="tbr:TB927.1.10"/>
<sequence>MIAGFCSAVFLAYTVAVSPLLSLVLTPSLSSFILQVPLPMLTFDAASCAAPVIAPTGLVRHIGSVLRDTNLTLQDSNIISKWKRRNFERYTREKIINTYVANSIQSAGSQ</sequence>
<reference evidence="1 2" key="1">
    <citation type="journal article" date="2003" name="Nucleic Acids Res.">
        <title>The DNA sequence of chromosome I of an African trypanosome: gene content, chromosome organisation, recombination and polymorphism.</title>
        <authorList>
            <person name="Hall N."/>
            <person name="Berriman M."/>
            <person name="Lennard N.J."/>
            <person name="Harris B.R."/>
            <person name="Hertz-Fowler C."/>
            <person name="Bart-Delabesse E.N."/>
            <person name="Gerrare C.S."/>
            <person name="Atkin R.J."/>
            <person name="Barron A.J."/>
            <person name="Bowman S."/>
            <person name="Bray-Allen S.P."/>
            <person name="Bringaud F."/>
            <person name="Clark L.N."/>
            <person name="Corton C.H."/>
            <person name="Cronin A."/>
            <person name="Davies R."/>
            <person name="Doggett J."/>
            <person name="Fraser A."/>
            <person name="Gruter E."/>
            <person name="Hall S."/>
            <person name="Harper A.D."/>
            <person name="Kay M.P."/>
            <person name="Leech V."/>
            <person name="Mayes R."/>
            <person name="Price C."/>
            <person name="Quail M.A."/>
            <person name="Rabbinowitch E."/>
            <person name="Reitter C."/>
            <person name="Rutherford K."/>
            <person name="Sasse J."/>
            <person name="Sharp S."/>
            <person name="Shownkeen R."/>
            <person name="Macleod A."/>
            <person name="Taylor S."/>
            <person name="Tweedie A."/>
            <person name="Turner C.M.R."/>
            <person name="Tait A."/>
            <person name="Gull K."/>
            <person name="Barrell B."/>
            <person name="Melville S.E."/>
        </authorList>
    </citation>
    <scope>NUCLEOTIDE SEQUENCE [LARGE SCALE GENOMIC DNA]</scope>
    <source>
        <strain evidence="1 2">927/4 GUTat10.1</strain>
    </source>
</reference>
<reference evidence="2" key="2">
    <citation type="journal article" date="2005" name="Science">
        <title>The genome of the African trypanosome Trypanosoma brucei.</title>
        <authorList>
            <person name="Berriman M."/>
            <person name="Ghedin E."/>
            <person name="Hertz-Fowler C."/>
            <person name="Blandin G."/>
            <person name="Renauld H."/>
            <person name="Bartholomeu D.C."/>
            <person name="Lennard N.J."/>
            <person name="Caler E."/>
            <person name="Hamlin N.E."/>
            <person name="Haas B."/>
            <person name="Bohme U."/>
            <person name="Hannick L."/>
            <person name="Aslett M.A."/>
            <person name="Shallom J."/>
            <person name="Marcello L."/>
            <person name="Hou L."/>
            <person name="Wickstead B."/>
            <person name="Alsmark U.C."/>
            <person name="Arrowsmith C."/>
            <person name="Atkin R.J."/>
            <person name="Barron A.J."/>
            <person name="Bringaud F."/>
            <person name="Brooks K."/>
            <person name="Carrington M."/>
            <person name="Cherevach I."/>
            <person name="Chillingworth T.J."/>
            <person name="Churcher C."/>
            <person name="Clark L.N."/>
            <person name="Corton C.H."/>
            <person name="Cronin A."/>
            <person name="Davies R.M."/>
            <person name="Doggett J."/>
            <person name="Djikeng A."/>
            <person name="Feldblyum T."/>
            <person name="Field M.C."/>
            <person name="Fraser A."/>
            <person name="Goodhead I."/>
            <person name="Hance Z."/>
            <person name="Harper D."/>
            <person name="Harris B.R."/>
            <person name="Hauser H."/>
            <person name="Hostetler J."/>
            <person name="Ivens A."/>
            <person name="Jagels K."/>
            <person name="Johnson D."/>
            <person name="Johnson J."/>
            <person name="Jones K."/>
            <person name="Kerhornou A.X."/>
            <person name="Koo H."/>
            <person name="Larke N."/>
            <person name="Landfear S."/>
            <person name="Larkin C."/>
            <person name="Leech V."/>
            <person name="Line A."/>
            <person name="Lord A."/>
            <person name="Macleod A."/>
            <person name="Mooney P.J."/>
            <person name="Moule S."/>
            <person name="Martin D.M."/>
            <person name="Morgan G.W."/>
            <person name="Mungall K."/>
            <person name="Norbertczak H."/>
            <person name="Ormond D."/>
            <person name="Pai G."/>
            <person name="Peacock C.S."/>
            <person name="Peterson J."/>
            <person name="Quail M.A."/>
            <person name="Rabbinowitsch E."/>
            <person name="Rajandream M.A."/>
            <person name="Reitter C."/>
            <person name="Salzberg S.L."/>
            <person name="Sanders M."/>
            <person name="Schobel S."/>
            <person name="Sharp S."/>
            <person name="Simmonds M."/>
            <person name="Simpson A.J."/>
            <person name="Tallon L."/>
            <person name="Turner C.M."/>
            <person name="Tait A."/>
            <person name="Tivey A.R."/>
            <person name="Van Aken S."/>
            <person name="Walker D."/>
            <person name="Wanless D."/>
            <person name="Wang S."/>
            <person name="White B."/>
            <person name="White O."/>
            <person name="Whitehead S."/>
            <person name="Woodward J."/>
            <person name="Wortman J."/>
            <person name="Adams M.D."/>
            <person name="Embley T.M."/>
            <person name="Gull K."/>
            <person name="Ullu E."/>
            <person name="Barry J.D."/>
            <person name="Fairlamb A.H."/>
            <person name="Opperdoes F."/>
            <person name="Barrell B.G."/>
            <person name="Donelson J.E."/>
            <person name="Hall N."/>
            <person name="Fraser C.M."/>
            <person name="Melville S.E."/>
            <person name="El-Sayed N.M."/>
        </authorList>
    </citation>
    <scope>NUCLEOTIDE SEQUENCE [LARGE SCALE GENOMIC DNA]</scope>
    <source>
        <strain evidence="2">927/4 GUTat10.1</strain>
    </source>
</reference>
<protein>
    <submittedName>
        <fullName evidence="1">Uncharacterized protein</fullName>
    </submittedName>
</protein>
<dbReference type="GeneID" id="3663233"/>
<dbReference type="VEuPathDB" id="TriTrypDB:Tb927.1.10"/>
<dbReference type="EMBL" id="AL929603">
    <property type="protein sequence ID" value="CAD53007.1"/>
    <property type="molecule type" value="Genomic_DNA"/>
</dbReference>
<dbReference type="AlphaFoldDB" id="Q8IFJ5"/>
<dbReference type="InParanoid" id="Q8IFJ5"/>
<dbReference type="Proteomes" id="UP000008524">
    <property type="component" value="Chromosome 1"/>
</dbReference>
<proteinExistence type="predicted"/>
<keyword evidence="2" id="KW-1185">Reference proteome</keyword>
<accession>Q8IFJ5</accession>
<dbReference type="RefSeq" id="XP_846376.1">
    <property type="nucleotide sequence ID" value="XM_841283.1"/>
</dbReference>
<name>Q8IFJ5_TRYB2</name>